<dbReference type="SMART" id="SM00343">
    <property type="entry name" value="ZnF_C2HC"/>
    <property type="match status" value="2"/>
</dbReference>
<reference evidence="4 5" key="1">
    <citation type="submission" date="2024-03" db="EMBL/GenBank/DDBJ databases">
        <title>The genome assembly and annotation of the cricket Gryllus longicercus Weissman &amp; Gray.</title>
        <authorList>
            <person name="Szrajer S."/>
            <person name="Gray D."/>
            <person name="Ylla G."/>
        </authorList>
    </citation>
    <scope>NUCLEOTIDE SEQUENCE [LARGE SCALE GENOMIC DNA]</scope>
    <source>
        <strain evidence="4">DAG 2021-001</strain>
        <tissue evidence="4">Whole body minus gut</tissue>
    </source>
</reference>
<organism evidence="4 5">
    <name type="scientific">Gryllus longicercus</name>
    <dbReference type="NCBI Taxonomy" id="2509291"/>
    <lineage>
        <taxon>Eukaryota</taxon>
        <taxon>Metazoa</taxon>
        <taxon>Ecdysozoa</taxon>
        <taxon>Arthropoda</taxon>
        <taxon>Hexapoda</taxon>
        <taxon>Insecta</taxon>
        <taxon>Pterygota</taxon>
        <taxon>Neoptera</taxon>
        <taxon>Polyneoptera</taxon>
        <taxon>Orthoptera</taxon>
        <taxon>Ensifera</taxon>
        <taxon>Gryllidea</taxon>
        <taxon>Grylloidea</taxon>
        <taxon>Gryllidae</taxon>
        <taxon>Gryllinae</taxon>
        <taxon>Gryllus</taxon>
    </lineage>
</organism>
<protein>
    <recommendedName>
        <fullName evidence="3">CCHC-type domain-containing protein</fullName>
    </recommendedName>
</protein>
<evidence type="ECO:0000313" key="5">
    <source>
        <dbReference type="Proteomes" id="UP001378592"/>
    </source>
</evidence>
<dbReference type="AlphaFoldDB" id="A0AAN9ZDK6"/>
<dbReference type="EMBL" id="JAZDUA010000027">
    <property type="protein sequence ID" value="KAK7872251.1"/>
    <property type="molecule type" value="Genomic_DNA"/>
</dbReference>
<keyword evidence="1" id="KW-0863">Zinc-finger</keyword>
<evidence type="ECO:0000256" key="2">
    <source>
        <dbReference type="SAM" id="MobiDB-lite"/>
    </source>
</evidence>
<feature type="domain" description="CCHC-type" evidence="3">
    <location>
        <begin position="306"/>
        <end position="321"/>
    </location>
</feature>
<keyword evidence="1" id="KW-0479">Metal-binding</keyword>
<dbReference type="GO" id="GO:0008270">
    <property type="term" value="F:zinc ion binding"/>
    <property type="evidence" value="ECO:0007669"/>
    <property type="project" value="UniProtKB-KW"/>
</dbReference>
<name>A0AAN9ZDK6_9ORTH</name>
<comment type="caution">
    <text evidence="4">The sequence shown here is derived from an EMBL/GenBank/DDBJ whole genome shotgun (WGS) entry which is preliminary data.</text>
</comment>
<dbReference type="Gene3D" id="4.10.60.10">
    <property type="entry name" value="Zinc finger, CCHC-type"/>
    <property type="match status" value="1"/>
</dbReference>
<dbReference type="Proteomes" id="UP001378592">
    <property type="component" value="Unassembled WGS sequence"/>
</dbReference>
<dbReference type="InterPro" id="IPR036875">
    <property type="entry name" value="Znf_CCHC_sf"/>
</dbReference>
<feature type="compositionally biased region" description="Basic and acidic residues" evidence="2">
    <location>
        <begin position="109"/>
        <end position="119"/>
    </location>
</feature>
<evidence type="ECO:0000259" key="3">
    <source>
        <dbReference type="PROSITE" id="PS50158"/>
    </source>
</evidence>
<dbReference type="SUPFAM" id="SSF57756">
    <property type="entry name" value="Retrovirus zinc finger-like domains"/>
    <property type="match status" value="1"/>
</dbReference>
<evidence type="ECO:0000313" key="4">
    <source>
        <dbReference type="EMBL" id="KAK7872251.1"/>
    </source>
</evidence>
<keyword evidence="5" id="KW-1185">Reference proteome</keyword>
<feature type="region of interest" description="Disordered" evidence="2">
    <location>
        <begin position="99"/>
        <end position="145"/>
    </location>
</feature>
<dbReference type="InterPro" id="IPR001878">
    <property type="entry name" value="Znf_CCHC"/>
</dbReference>
<dbReference type="PROSITE" id="PS50158">
    <property type="entry name" value="ZF_CCHC"/>
    <property type="match status" value="2"/>
</dbReference>
<gene>
    <name evidence="4" type="ORF">R5R35_012106</name>
</gene>
<accession>A0AAN9ZDK6</accession>
<proteinExistence type="predicted"/>
<feature type="domain" description="CCHC-type" evidence="3">
    <location>
        <begin position="329"/>
        <end position="344"/>
    </location>
</feature>
<evidence type="ECO:0000256" key="1">
    <source>
        <dbReference type="PROSITE-ProRule" id="PRU00047"/>
    </source>
</evidence>
<dbReference type="GO" id="GO:0003676">
    <property type="term" value="F:nucleic acid binding"/>
    <property type="evidence" value="ECO:0007669"/>
    <property type="project" value="InterPro"/>
</dbReference>
<keyword evidence="1" id="KW-0862">Zinc</keyword>
<sequence length="385" mass="43309">MAAGRTLGAPISNDAGEIVTPSLGEIVDRQLEIMLELLENMRRATHRQKNVSMEIKESISRLEESVDIIRESRLHEAVPMTITLDQGDEGSIANEQEDANGVTVSIGEPQKEEDNWTEVRRKKKKPPNNGRAGRGQKEKKKAKARTNAVLIKPSEGKAYAEVIGALRRKIRPEDENVEIRGIRKTRDGNVLVELGNQSHECKTFRKIVQEALGEACDVRNLTPQARLEIRDLDCLTTEEEVRLAIQRETNADPNELKVMVLQPNSREQRLAIVEMEEAVATPLLYKQRVKIGWVNCRVGRRIDVPRCYKCLDYGHVKKDCKGPDRSDLCWKCGKAGHKHNECQNRPACVLCATRSGARADHTPGTGVCRAFREALEQKRTATSRK</sequence>